<keyword evidence="2" id="KW-1185">Reference proteome</keyword>
<comment type="caution">
    <text evidence="1">The sequence shown here is derived from an EMBL/GenBank/DDBJ whole genome shotgun (WGS) entry which is preliminary data.</text>
</comment>
<dbReference type="EMBL" id="QUSY01000326">
    <property type="protein sequence ID" value="RHY30354.1"/>
    <property type="molecule type" value="Genomic_DNA"/>
</dbReference>
<organism evidence="1 2">
    <name type="scientific">Aphanomyces invadans</name>
    <dbReference type="NCBI Taxonomy" id="157072"/>
    <lineage>
        <taxon>Eukaryota</taxon>
        <taxon>Sar</taxon>
        <taxon>Stramenopiles</taxon>
        <taxon>Oomycota</taxon>
        <taxon>Saprolegniomycetes</taxon>
        <taxon>Saprolegniales</taxon>
        <taxon>Verrucalvaceae</taxon>
        <taxon>Aphanomyces</taxon>
    </lineage>
</organism>
<dbReference type="AlphaFoldDB" id="A0A418AXT4"/>
<evidence type="ECO:0000313" key="1">
    <source>
        <dbReference type="EMBL" id="RHY30354.1"/>
    </source>
</evidence>
<evidence type="ECO:0000313" key="2">
    <source>
        <dbReference type="Proteomes" id="UP000285060"/>
    </source>
</evidence>
<protein>
    <submittedName>
        <fullName evidence="1">Uncharacterized protein</fullName>
    </submittedName>
</protein>
<reference evidence="1 2" key="1">
    <citation type="submission" date="2018-08" db="EMBL/GenBank/DDBJ databases">
        <title>Aphanomyces genome sequencing and annotation.</title>
        <authorList>
            <person name="Minardi D."/>
            <person name="Oidtmann B."/>
            <person name="Van Der Giezen M."/>
            <person name="Studholme D.J."/>
        </authorList>
    </citation>
    <scope>NUCLEOTIDE SEQUENCE [LARGE SCALE GENOMIC DNA]</scope>
    <source>
        <strain evidence="1 2">NJM0002</strain>
    </source>
</reference>
<dbReference type="Gene3D" id="3.90.1300.10">
    <property type="entry name" value="Amidase signature (AS) domain"/>
    <property type="match status" value="1"/>
</dbReference>
<dbReference type="SUPFAM" id="SSF75304">
    <property type="entry name" value="Amidase signature (AS) enzymes"/>
    <property type="match status" value="1"/>
</dbReference>
<name>A0A418AXT4_9STRA</name>
<dbReference type="InterPro" id="IPR036928">
    <property type="entry name" value="AS_sf"/>
</dbReference>
<dbReference type="VEuPathDB" id="FungiDB:H310_02129"/>
<dbReference type="Proteomes" id="UP000285060">
    <property type="component" value="Unassembled WGS sequence"/>
</dbReference>
<gene>
    <name evidence="1" type="ORF">DYB32_004377</name>
</gene>
<proteinExistence type="predicted"/>
<accession>A0A418AXT4</accession>
<sequence>MNDIMTIPASLAGLPSVSVPTAVLDEQVPLGLQLIGAPQQERTMLDVAQLLEDKADFYRHTPSYVYTTSR</sequence>